<dbReference type="EMBL" id="GL877415">
    <property type="protein sequence ID" value="ELA47588.1"/>
    <property type="molecule type" value="Genomic_DNA"/>
</dbReference>
<evidence type="ECO:0008006" key="3">
    <source>
        <dbReference type="Google" id="ProtNLM"/>
    </source>
</evidence>
<dbReference type="GeneID" id="19878794"/>
<dbReference type="VEuPathDB" id="MicrosporidiaDB:VCUG_00911"/>
<keyword evidence="2" id="KW-1185">Reference proteome</keyword>
<name>L2GWA8_VAVCU</name>
<dbReference type="OrthoDB" id="2191051at2759"/>
<dbReference type="RefSeq" id="XP_008073933.1">
    <property type="nucleotide sequence ID" value="XM_008075742.1"/>
</dbReference>
<gene>
    <name evidence="1" type="ORF">VCUG_00911</name>
</gene>
<dbReference type="HOGENOM" id="CLU_888600_0_0_1"/>
<dbReference type="Proteomes" id="UP000011081">
    <property type="component" value="Unassembled WGS sequence"/>
</dbReference>
<accession>L2GWA8</accession>
<reference evidence="2" key="1">
    <citation type="submission" date="2011-03" db="EMBL/GenBank/DDBJ databases">
        <title>The genome sequence of Vavraia culicis strain floridensis.</title>
        <authorList>
            <consortium name="The Broad Institute Genome Sequencing Platform"/>
            <person name="Cuomo C."/>
            <person name="Becnel J."/>
            <person name="Sanscrainte N."/>
            <person name="Young S.K."/>
            <person name="Zeng Q."/>
            <person name="Gargeya S."/>
            <person name="Fitzgerald M."/>
            <person name="Haas B."/>
            <person name="Abouelleil A."/>
            <person name="Alvarado L."/>
            <person name="Arachchi H.M."/>
            <person name="Berlin A."/>
            <person name="Chapman S.B."/>
            <person name="Gearin G."/>
            <person name="Goldberg J."/>
            <person name="Griggs A."/>
            <person name="Gujja S."/>
            <person name="Hansen M."/>
            <person name="Heiman D."/>
            <person name="Howarth C."/>
            <person name="Larimer J."/>
            <person name="Lui A."/>
            <person name="MacDonald P.J.P."/>
            <person name="McCowen C."/>
            <person name="Montmayeur A."/>
            <person name="Murphy C."/>
            <person name="Neiman D."/>
            <person name="Pearson M."/>
            <person name="Priest M."/>
            <person name="Roberts A."/>
            <person name="Saif S."/>
            <person name="Shea T."/>
            <person name="Sisk P."/>
            <person name="Stolte C."/>
            <person name="Sykes S."/>
            <person name="Wortman J."/>
            <person name="Nusbaum C."/>
            <person name="Birren B."/>
        </authorList>
    </citation>
    <scope>NUCLEOTIDE SEQUENCE [LARGE SCALE GENOMIC DNA]</scope>
    <source>
        <strain evidence="2">floridensis</strain>
    </source>
</reference>
<protein>
    <recommendedName>
        <fullName evidence="3">USP domain-containing protein</fullName>
    </recommendedName>
</protein>
<organism evidence="1 2">
    <name type="scientific">Vavraia culicis (isolate floridensis)</name>
    <name type="common">Microsporidian parasite</name>
    <dbReference type="NCBI Taxonomy" id="948595"/>
    <lineage>
        <taxon>Eukaryota</taxon>
        <taxon>Fungi</taxon>
        <taxon>Fungi incertae sedis</taxon>
        <taxon>Microsporidia</taxon>
        <taxon>Pleistophoridae</taxon>
        <taxon>Vavraia</taxon>
    </lineage>
</organism>
<dbReference type="AlphaFoldDB" id="L2GWA8"/>
<dbReference type="OMA" id="MRDNQEN"/>
<dbReference type="InParanoid" id="L2GWA8"/>
<evidence type="ECO:0000313" key="1">
    <source>
        <dbReference type="EMBL" id="ELA47588.1"/>
    </source>
</evidence>
<evidence type="ECO:0000313" key="2">
    <source>
        <dbReference type="Proteomes" id="UP000011081"/>
    </source>
</evidence>
<sequence length="308" mass="36816">MRDNQENVFFLEDITLEEEYHLIFPDENKNTKKERIQRIFGNKLLPTSQNLRDTDFVLEDGKNCMDNNAELMLLALLNNKIFYNFVEDLNEKINRKIVYTPFINSLINYLKDYYQNSFLDLNEDFMSIYRTVCKKIHDDLIDTHFFEEESWTSKIKKSYKSEKKIFEKYSPIVEIFHGKYEGQDGRTFYKIYRDYLDITTKEGAADMSMSVRDYFESSNIKINKCPLILVLKFENKRKLNVQEILTVERTRYRLSSFITHAEPTHRAYLNNHGKWFMCAEGKITNVGIDEKEKYTVLIALYQIDRITN</sequence>
<proteinExistence type="predicted"/>